<sequence length="306" mass="33662">MQVLVIGGSGFIGRHLVARLVADGHFVSVPTRRYAHGRGLLPLPTVTLHSGDVHREETLAPLVEKADVVVNLVGVLHSRNGSPWGSDFDKAHVQLPEMLARLCCRYKVSHFVHISALGVSTDAPSAYLRSKMEGESRIQNIFAASQMRNWTIFRPSVVFGPDDRFMNLFAQLACWLPVLFMAGTESRLQPVFVGDIAKAITAVMRQSRHFGQVYDLAGPEVYTLAELVARAARWGGHPRPVIGLPASVGRLQACFLEKLPGDPLMSRDNLESLKVDNVSATPMPASLDMIPTPLEAVAPRYLARWR</sequence>
<evidence type="ECO:0000313" key="2">
    <source>
        <dbReference type="EMBL" id="RIY39431.1"/>
    </source>
</evidence>
<name>A0A3A1YPF8_9BURK</name>
<dbReference type="InterPro" id="IPR051207">
    <property type="entry name" value="ComplexI_NDUFA9_subunit"/>
</dbReference>
<dbReference type="InterPro" id="IPR036291">
    <property type="entry name" value="NAD(P)-bd_dom_sf"/>
</dbReference>
<dbReference type="CDD" id="cd05271">
    <property type="entry name" value="NDUFA9_like_SDR_a"/>
    <property type="match status" value="1"/>
</dbReference>
<organism evidence="2 3">
    <name type="scientific">Neopusillimonas maritima</name>
    <dbReference type="NCBI Taxonomy" id="2026239"/>
    <lineage>
        <taxon>Bacteria</taxon>
        <taxon>Pseudomonadati</taxon>
        <taxon>Pseudomonadota</taxon>
        <taxon>Betaproteobacteria</taxon>
        <taxon>Burkholderiales</taxon>
        <taxon>Alcaligenaceae</taxon>
        <taxon>Neopusillimonas</taxon>
    </lineage>
</organism>
<dbReference type="PANTHER" id="PTHR12126">
    <property type="entry name" value="NADH-UBIQUINONE OXIDOREDUCTASE 39 KDA SUBUNIT-RELATED"/>
    <property type="match status" value="1"/>
</dbReference>
<dbReference type="Gene3D" id="3.40.50.720">
    <property type="entry name" value="NAD(P)-binding Rossmann-like Domain"/>
    <property type="match status" value="1"/>
</dbReference>
<reference evidence="2 3" key="1">
    <citation type="submission" date="2017-08" db="EMBL/GenBank/DDBJ databases">
        <title>Pusillimonas indicus sp. nov., a member of the family Alcaligenaceae isolated from surface seawater.</title>
        <authorList>
            <person name="Li J."/>
        </authorList>
    </citation>
    <scope>NUCLEOTIDE SEQUENCE [LARGE SCALE GENOMIC DNA]</scope>
    <source>
        <strain evidence="2 3">L52-1-41</strain>
    </source>
</reference>
<protein>
    <submittedName>
        <fullName evidence="2">NAD-dependent dehydratase</fullName>
    </submittedName>
</protein>
<dbReference type="EMBL" id="NQYH01000016">
    <property type="protein sequence ID" value="RIY39431.1"/>
    <property type="molecule type" value="Genomic_DNA"/>
</dbReference>
<dbReference type="GO" id="GO:0044877">
    <property type="term" value="F:protein-containing complex binding"/>
    <property type="evidence" value="ECO:0007669"/>
    <property type="project" value="TreeGrafter"/>
</dbReference>
<accession>A0A3A1YPF8</accession>
<evidence type="ECO:0000259" key="1">
    <source>
        <dbReference type="Pfam" id="PF01370"/>
    </source>
</evidence>
<feature type="domain" description="NAD-dependent epimerase/dehydratase" evidence="1">
    <location>
        <begin position="3"/>
        <end position="213"/>
    </location>
</feature>
<dbReference type="InterPro" id="IPR001509">
    <property type="entry name" value="Epimerase_deHydtase"/>
</dbReference>
<dbReference type="RefSeq" id="WP_119516909.1">
    <property type="nucleotide sequence ID" value="NZ_NQYH01000016.1"/>
</dbReference>
<evidence type="ECO:0000313" key="3">
    <source>
        <dbReference type="Proteomes" id="UP000266206"/>
    </source>
</evidence>
<comment type="caution">
    <text evidence="2">The sequence shown here is derived from an EMBL/GenBank/DDBJ whole genome shotgun (WGS) entry which is preliminary data.</text>
</comment>
<gene>
    <name evidence="2" type="ORF">CJP73_14405</name>
</gene>
<dbReference type="OrthoDB" id="5292533at2"/>
<dbReference type="AlphaFoldDB" id="A0A3A1YPF8"/>
<dbReference type="Pfam" id="PF01370">
    <property type="entry name" value="Epimerase"/>
    <property type="match status" value="1"/>
</dbReference>
<proteinExistence type="predicted"/>
<dbReference type="Proteomes" id="UP000266206">
    <property type="component" value="Unassembled WGS sequence"/>
</dbReference>
<dbReference type="PANTHER" id="PTHR12126:SF11">
    <property type="entry name" value="NADH DEHYDROGENASE [UBIQUINONE] 1 ALPHA SUBCOMPLEX SUBUNIT 9, MITOCHONDRIAL"/>
    <property type="match status" value="1"/>
</dbReference>
<dbReference type="SUPFAM" id="SSF51735">
    <property type="entry name" value="NAD(P)-binding Rossmann-fold domains"/>
    <property type="match status" value="1"/>
</dbReference>